<evidence type="ECO:0000313" key="3">
    <source>
        <dbReference type="EMBL" id="KAF9073698.1"/>
    </source>
</evidence>
<dbReference type="InterPro" id="IPR029055">
    <property type="entry name" value="Ntn_hydrolases_N"/>
</dbReference>
<keyword evidence="2" id="KW-0315">Glutamine amidotransferase</keyword>
<dbReference type="InterPro" id="IPR029057">
    <property type="entry name" value="PRTase-like"/>
</dbReference>
<dbReference type="PANTHER" id="PTHR11907">
    <property type="entry name" value="AMIDOPHOSPHORIBOSYLTRANSFERASE"/>
    <property type="match status" value="1"/>
</dbReference>
<evidence type="ECO:0000256" key="2">
    <source>
        <dbReference type="ARBA" id="ARBA00022962"/>
    </source>
</evidence>
<evidence type="ECO:0000313" key="4">
    <source>
        <dbReference type="Proteomes" id="UP000772434"/>
    </source>
</evidence>
<dbReference type="Gene3D" id="3.40.50.2020">
    <property type="match status" value="1"/>
</dbReference>
<keyword evidence="4" id="KW-1185">Reference proteome</keyword>
<dbReference type="EMBL" id="JADNRY010000016">
    <property type="protein sequence ID" value="KAF9073698.1"/>
    <property type="molecule type" value="Genomic_DNA"/>
</dbReference>
<dbReference type="OrthoDB" id="198787at2759"/>
<dbReference type="GO" id="GO:0016740">
    <property type="term" value="F:transferase activity"/>
    <property type="evidence" value="ECO:0007669"/>
    <property type="project" value="UniProtKB-KW"/>
</dbReference>
<keyword evidence="1" id="KW-0808">Transferase</keyword>
<sequence length="413" mass="46552">MDTTAHQHIHTPSSSELLLNIFTNNLQQTGKFRINEDHYRRMMRQVKGTYADPNGIRPVGMGVRRSGEGKDYLFASESVIADSSGFTEWDDVKPAASPRQVVAAATFAPDIFEYVYFACADLVQDGISVYRSRMVMGDMLAEEVKRVLMKHNIEVDVIPVPDTSRVAALNLAQKVNLLYRERFIKNRSSAIAIRLCAVRHPKGLFKWQKKKVIVASCTPPIRRQAAQLARSSRRVGGVFLVSQQHRSRIPAFCTADCRVDDPWEGCKDEVTKGKSRTWVAFLEGHVYAVLVLSQPPRFFLQSLLPPPSEAQSLLVPPSYSITFFSPFGTLSNSPNTRISPAMKKAISNNYADAIIASSEKLGSQKWFLGQTMYQLVHLFGILPRSMHYYSHTYIACYCHPTWFAHKSQKELIS</sequence>
<proteinExistence type="predicted"/>
<accession>A0A9P5UD02</accession>
<dbReference type="Proteomes" id="UP000772434">
    <property type="component" value="Unassembled WGS sequence"/>
</dbReference>
<dbReference type="Gene3D" id="3.60.20.10">
    <property type="entry name" value="Glutamine Phosphoribosylpyrophosphate, subunit 1, domain 1"/>
    <property type="match status" value="1"/>
</dbReference>
<organism evidence="3 4">
    <name type="scientific">Rhodocollybia butyracea</name>
    <dbReference type="NCBI Taxonomy" id="206335"/>
    <lineage>
        <taxon>Eukaryota</taxon>
        <taxon>Fungi</taxon>
        <taxon>Dikarya</taxon>
        <taxon>Basidiomycota</taxon>
        <taxon>Agaricomycotina</taxon>
        <taxon>Agaricomycetes</taxon>
        <taxon>Agaricomycetidae</taxon>
        <taxon>Agaricales</taxon>
        <taxon>Marasmiineae</taxon>
        <taxon>Omphalotaceae</taxon>
        <taxon>Rhodocollybia</taxon>
    </lineage>
</organism>
<protein>
    <submittedName>
        <fullName evidence="3">Uncharacterized protein</fullName>
    </submittedName>
</protein>
<reference evidence="3" key="1">
    <citation type="submission" date="2020-11" db="EMBL/GenBank/DDBJ databases">
        <authorList>
            <consortium name="DOE Joint Genome Institute"/>
            <person name="Ahrendt S."/>
            <person name="Riley R."/>
            <person name="Andreopoulos W."/>
            <person name="Labutti K."/>
            <person name="Pangilinan J."/>
            <person name="Ruiz-Duenas F.J."/>
            <person name="Barrasa J.M."/>
            <person name="Sanchez-Garcia M."/>
            <person name="Camarero S."/>
            <person name="Miyauchi S."/>
            <person name="Serrano A."/>
            <person name="Linde D."/>
            <person name="Babiker R."/>
            <person name="Drula E."/>
            <person name="Ayuso-Fernandez I."/>
            <person name="Pacheco R."/>
            <person name="Padilla G."/>
            <person name="Ferreira P."/>
            <person name="Barriuso J."/>
            <person name="Kellner H."/>
            <person name="Castanera R."/>
            <person name="Alfaro M."/>
            <person name="Ramirez L."/>
            <person name="Pisabarro A.G."/>
            <person name="Kuo A."/>
            <person name="Tritt A."/>
            <person name="Lipzen A."/>
            <person name="He G."/>
            <person name="Yan M."/>
            <person name="Ng V."/>
            <person name="Cullen D."/>
            <person name="Martin F."/>
            <person name="Rosso M.-N."/>
            <person name="Henrissat B."/>
            <person name="Hibbett D."/>
            <person name="Martinez A.T."/>
            <person name="Grigoriev I.V."/>
        </authorList>
    </citation>
    <scope>NUCLEOTIDE SEQUENCE</scope>
    <source>
        <strain evidence="3">AH 40177</strain>
    </source>
</reference>
<dbReference type="SUPFAM" id="SSF53271">
    <property type="entry name" value="PRTase-like"/>
    <property type="match status" value="1"/>
</dbReference>
<comment type="caution">
    <text evidence="3">The sequence shown here is derived from an EMBL/GenBank/DDBJ whole genome shotgun (WGS) entry which is preliminary data.</text>
</comment>
<gene>
    <name evidence="3" type="ORF">BDP27DRAFT_1359963</name>
</gene>
<evidence type="ECO:0000256" key="1">
    <source>
        <dbReference type="ARBA" id="ARBA00022679"/>
    </source>
</evidence>
<name>A0A9P5UD02_9AGAR</name>
<dbReference type="AlphaFoldDB" id="A0A9P5UD02"/>